<proteinExistence type="predicted"/>
<evidence type="ECO:0000313" key="2">
    <source>
        <dbReference type="Proteomes" id="UP000304953"/>
    </source>
</evidence>
<accession>A0AC61RYE8</accession>
<organism evidence="1 2">
    <name type="scientific">Petralouisia muris</name>
    <dbReference type="NCBI Taxonomy" id="3032872"/>
    <lineage>
        <taxon>Bacteria</taxon>
        <taxon>Bacillati</taxon>
        <taxon>Bacillota</taxon>
        <taxon>Clostridia</taxon>
        <taxon>Lachnospirales</taxon>
        <taxon>Lachnospiraceae</taxon>
        <taxon>Petralouisia</taxon>
    </lineage>
</organism>
<gene>
    <name evidence="1" type="primary">fabG</name>
    <name evidence="1" type="ORF">E5329_07675</name>
</gene>
<keyword evidence="1" id="KW-0560">Oxidoreductase</keyword>
<comment type="caution">
    <text evidence="1">The sequence shown here is derived from an EMBL/GenBank/DDBJ whole genome shotgun (WGS) entry which is preliminary data.</text>
</comment>
<protein>
    <submittedName>
        <fullName evidence="1">3-oxoacyl-[acyl-carrier-protein] reductase</fullName>
        <ecNumber evidence="1">1.1.1.100</ecNumber>
    </submittedName>
</protein>
<reference evidence="1" key="1">
    <citation type="submission" date="2019-04" db="EMBL/GenBank/DDBJ databases">
        <title>Microbes associate with the intestines of laboratory mice.</title>
        <authorList>
            <person name="Navarre W."/>
            <person name="Wong E."/>
            <person name="Huang K."/>
            <person name="Tropini C."/>
            <person name="Ng K."/>
            <person name="Yu B."/>
        </authorList>
    </citation>
    <scope>NUCLEOTIDE SEQUENCE</scope>
    <source>
        <strain evidence="1">NM01_1-7b</strain>
    </source>
</reference>
<dbReference type="EC" id="1.1.1.100" evidence="1"/>
<evidence type="ECO:0000313" key="1">
    <source>
        <dbReference type="EMBL" id="TGY96865.1"/>
    </source>
</evidence>
<dbReference type="EMBL" id="SRYA01000012">
    <property type="protein sequence ID" value="TGY96865.1"/>
    <property type="molecule type" value="Genomic_DNA"/>
</dbReference>
<dbReference type="Proteomes" id="UP000304953">
    <property type="component" value="Unassembled WGS sequence"/>
</dbReference>
<name>A0AC61RYE8_9FIRM</name>
<sequence length="247" mass="26238">MRLEGKTALVTGASRGIGRAIALKLGEEGAMVIVNYNGSRESAEQVVSEIIKKGGKAVSFGCSVSDPEAVEAMMKKIVSEQKRLDILVNNAGITRDNLILKMKEEEFDAVLDTNLKGVFHTSKHAARQMLKQKSGCIVNISSISGILGNPGQTNYAASKAGVIGFTKSLARELASREIRVNAVAPGFIETEMTEKLPESAVEAGKAQIPFGRFGKAEEVANAVCFLVSEEASYITGQVLQVDGGMGM</sequence>
<keyword evidence="2" id="KW-1185">Reference proteome</keyword>